<keyword evidence="1" id="KW-0472">Membrane</keyword>
<dbReference type="RefSeq" id="WP_100231199.1">
    <property type="nucleotide sequence ID" value="NZ_PGVG01000004.1"/>
</dbReference>
<gene>
    <name evidence="2" type="ORF">CVM73_06545</name>
</gene>
<feature type="transmembrane region" description="Helical" evidence="1">
    <location>
        <begin position="62"/>
        <end position="83"/>
    </location>
</feature>
<accession>A0A2M8RDB8</accession>
<dbReference type="InterPro" id="IPR046739">
    <property type="entry name" value="DUF6789"/>
</dbReference>
<dbReference type="OrthoDB" id="8230205at2"/>
<organism evidence="2 3">
    <name type="scientific">Bradyrhizobium forestalis</name>
    <dbReference type="NCBI Taxonomy" id="1419263"/>
    <lineage>
        <taxon>Bacteria</taxon>
        <taxon>Pseudomonadati</taxon>
        <taxon>Pseudomonadota</taxon>
        <taxon>Alphaproteobacteria</taxon>
        <taxon>Hyphomicrobiales</taxon>
        <taxon>Nitrobacteraceae</taxon>
        <taxon>Bradyrhizobium</taxon>
    </lineage>
</organism>
<reference evidence="2 3" key="1">
    <citation type="submission" date="2017-11" db="EMBL/GenBank/DDBJ databases">
        <title>Bradyrhizobium forestalis sp. nov., an efficient nitrogen-fixing bacterium isolated from nodules of forest legume species in the Amazon.</title>
        <authorList>
            <person name="Costa E.M."/>
            <person name="Guimaraes A."/>
            <person name="Carvalho T.S."/>
            <person name="Rodrigues T.L."/>
            <person name="Ribeiro P.R.A."/>
            <person name="Lebbe L."/>
            <person name="Willems A."/>
            <person name="Moreira F.M.S."/>
        </authorList>
    </citation>
    <scope>NUCLEOTIDE SEQUENCE [LARGE SCALE GENOMIC DNA]</scope>
    <source>
        <strain evidence="2 3">INPA54B</strain>
    </source>
</reference>
<evidence type="ECO:0000313" key="2">
    <source>
        <dbReference type="EMBL" id="PJG55808.1"/>
    </source>
</evidence>
<dbReference type="AlphaFoldDB" id="A0A2M8RDB8"/>
<feature type="transmembrane region" description="Helical" evidence="1">
    <location>
        <begin position="95"/>
        <end position="115"/>
    </location>
</feature>
<dbReference type="EMBL" id="PGVG01000004">
    <property type="protein sequence ID" value="PJG55808.1"/>
    <property type="molecule type" value="Genomic_DNA"/>
</dbReference>
<dbReference type="Proteomes" id="UP000231194">
    <property type="component" value="Unassembled WGS sequence"/>
</dbReference>
<evidence type="ECO:0000313" key="3">
    <source>
        <dbReference type="Proteomes" id="UP000231194"/>
    </source>
</evidence>
<keyword evidence="3" id="KW-1185">Reference proteome</keyword>
<sequence>MHRLMDHHVWKSVAAGLCGNAAHSSVMFLKRWMDWLPTFQPYQDLQLGLSGWLGGGPVHPTVPWAMSFVNGTLVLGVLFRLTYHFLPGHNAITKGFLFGIVGWIAMGLLYFPILGRGAFASDLGLGVLPAAFSLAMVLAYSMFMGMAFSLLHSEPVRLWSTRG</sequence>
<comment type="caution">
    <text evidence="2">The sequence shown here is derived from an EMBL/GenBank/DDBJ whole genome shotgun (WGS) entry which is preliminary data.</text>
</comment>
<evidence type="ECO:0000256" key="1">
    <source>
        <dbReference type="SAM" id="Phobius"/>
    </source>
</evidence>
<feature type="transmembrane region" description="Helical" evidence="1">
    <location>
        <begin position="127"/>
        <end position="151"/>
    </location>
</feature>
<name>A0A2M8RDB8_9BRAD</name>
<proteinExistence type="predicted"/>
<dbReference type="Pfam" id="PF20587">
    <property type="entry name" value="DUF6789"/>
    <property type="match status" value="1"/>
</dbReference>
<keyword evidence="1" id="KW-1133">Transmembrane helix</keyword>
<keyword evidence="1" id="KW-0812">Transmembrane</keyword>
<protein>
    <submittedName>
        <fullName evidence="2">Uncharacterized protein</fullName>
    </submittedName>
</protein>